<dbReference type="EMBL" id="JARRAF010000033">
    <property type="protein sequence ID" value="MDK2126199.1"/>
    <property type="molecule type" value="Genomic_DNA"/>
</dbReference>
<comment type="caution">
    <text evidence="11">The sequence shown here is derived from an EMBL/GenBank/DDBJ whole genome shotgun (WGS) entry which is preliminary data.</text>
</comment>
<dbReference type="PANTHER" id="PTHR30489:SF0">
    <property type="entry name" value="LIPOPROTEIN-RELEASING SYSTEM TRANSMEMBRANE PROTEIN LOLE"/>
    <property type="match status" value="1"/>
</dbReference>
<protein>
    <submittedName>
        <fullName evidence="11">Lipoprotein-releasing ABC transporter permease subunit</fullName>
    </submittedName>
</protein>
<dbReference type="InterPro" id="IPR025857">
    <property type="entry name" value="MacB_PCD"/>
</dbReference>
<gene>
    <name evidence="11" type="ORF">PZA18_19320</name>
</gene>
<keyword evidence="4" id="KW-1003">Cell membrane</keyword>
<comment type="subcellular location">
    <subcellularLocation>
        <location evidence="1">Cell membrane</location>
        <topology evidence="1">Multi-pass membrane protein</topology>
    </subcellularLocation>
</comment>
<name>A0ABT7E1K6_9NEIS</name>
<evidence type="ECO:0000256" key="1">
    <source>
        <dbReference type="ARBA" id="ARBA00004651"/>
    </source>
</evidence>
<evidence type="ECO:0000256" key="2">
    <source>
        <dbReference type="ARBA" id="ARBA00005236"/>
    </source>
</evidence>
<evidence type="ECO:0000256" key="6">
    <source>
        <dbReference type="ARBA" id="ARBA00022989"/>
    </source>
</evidence>
<dbReference type="RefSeq" id="WP_284102518.1">
    <property type="nucleotide sequence ID" value="NZ_JARRAF010000033.1"/>
</dbReference>
<dbReference type="InterPro" id="IPR051447">
    <property type="entry name" value="Lipoprotein-release_system"/>
</dbReference>
<evidence type="ECO:0000313" key="11">
    <source>
        <dbReference type="EMBL" id="MDK2126199.1"/>
    </source>
</evidence>
<dbReference type="Proteomes" id="UP001172778">
    <property type="component" value="Unassembled WGS sequence"/>
</dbReference>
<feature type="domain" description="ABC3 transporter permease C-terminal" evidence="9">
    <location>
        <begin position="273"/>
        <end position="407"/>
    </location>
</feature>
<accession>A0ABT7E1K6</accession>
<keyword evidence="12" id="KW-1185">Reference proteome</keyword>
<reference evidence="11" key="1">
    <citation type="submission" date="2023-03" db="EMBL/GenBank/DDBJ databases">
        <title>Chitinimonas shenzhenensis gen. nov., sp. nov., a novel member of family Burkholderiaceae isolated from activated sludge collected in Shen Zhen, China.</title>
        <authorList>
            <person name="Wang X."/>
        </authorList>
    </citation>
    <scope>NUCLEOTIDE SEQUENCE</scope>
    <source>
        <strain evidence="11">DQS-5</strain>
    </source>
</reference>
<evidence type="ECO:0000313" key="12">
    <source>
        <dbReference type="Proteomes" id="UP001172778"/>
    </source>
</evidence>
<dbReference type="InterPro" id="IPR011925">
    <property type="entry name" value="LolCE_TM"/>
</dbReference>
<keyword evidence="6 8" id="KW-1133">Transmembrane helix</keyword>
<feature type="transmembrane region" description="Helical" evidence="8">
    <location>
        <begin position="271"/>
        <end position="296"/>
    </location>
</feature>
<keyword evidence="5 8" id="KW-0812">Transmembrane</keyword>
<comment type="similarity">
    <text evidence="2">Belongs to the ABC-4 integral membrane protein family. LolC/E subfamily.</text>
</comment>
<feature type="domain" description="MacB-like periplasmic core" evidence="10">
    <location>
        <begin position="26"/>
        <end position="238"/>
    </location>
</feature>
<evidence type="ECO:0000256" key="3">
    <source>
        <dbReference type="ARBA" id="ARBA00022448"/>
    </source>
</evidence>
<sequence>MNRFEWLVGLRYTRAKRRNGFISFISLVSMIGIALGVAALIVVLSVMNGFQREIRARILGVTSHLQVTGIDNRLSDWEQVASAMKQHPQVLATAPYVDAQGLLSVEGSVRGAMIRGIDPAKETGVADIAGKFTAGSLDALKAGEFGIVLGREMARNLGVGPGDKVTLITPMGQITPAGMLPRLKSFHVVGIVRLDMYEYDSTLALIQINDAQRLFRMDQAVSGVRAKVRDVFLAPQIRLDLTRQLGMERFVVDWSQQHASYFRAVQIEKRMMFIILTLIVAVAAFNLVSTLVMAVTDKQADIAILRTLGAAPASIMKIFMIQGALAGFIGTLGGVVGGLTIAWNIDVIVPAIERMLGSRILSPEVYFLSDLPSEVLASDVITIAVISLILALLATLYPSWRASRTNPVEALRYE</sequence>
<feature type="transmembrane region" description="Helical" evidence="8">
    <location>
        <begin position="324"/>
        <end position="345"/>
    </location>
</feature>
<keyword evidence="11" id="KW-0449">Lipoprotein</keyword>
<dbReference type="NCBIfam" id="TIGR02212">
    <property type="entry name" value="lolCE"/>
    <property type="match status" value="1"/>
</dbReference>
<keyword evidence="7 8" id="KW-0472">Membrane</keyword>
<dbReference type="Pfam" id="PF12704">
    <property type="entry name" value="MacB_PCD"/>
    <property type="match status" value="1"/>
</dbReference>
<evidence type="ECO:0000256" key="4">
    <source>
        <dbReference type="ARBA" id="ARBA00022475"/>
    </source>
</evidence>
<evidence type="ECO:0000256" key="7">
    <source>
        <dbReference type="ARBA" id="ARBA00023136"/>
    </source>
</evidence>
<feature type="transmembrane region" description="Helical" evidence="8">
    <location>
        <begin position="21"/>
        <end position="47"/>
    </location>
</feature>
<proteinExistence type="inferred from homology"/>
<evidence type="ECO:0000256" key="5">
    <source>
        <dbReference type="ARBA" id="ARBA00022692"/>
    </source>
</evidence>
<evidence type="ECO:0000259" key="10">
    <source>
        <dbReference type="Pfam" id="PF12704"/>
    </source>
</evidence>
<evidence type="ECO:0000259" key="9">
    <source>
        <dbReference type="Pfam" id="PF02687"/>
    </source>
</evidence>
<keyword evidence="3" id="KW-0813">Transport</keyword>
<dbReference type="InterPro" id="IPR003838">
    <property type="entry name" value="ABC3_permease_C"/>
</dbReference>
<dbReference type="PANTHER" id="PTHR30489">
    <property type="entry name" value="LIPOPROTEIN-RELEASING SYSTEM TRANSMEMBRANE PROTEIN LOLE"/>
    <property type="match status" value="1"/>
</dbReference>
<evidence type="ECO:0000256" key="8">
    <source>
        <dbReference type="SAM" id="Phobius"/>
    </source>
</evidence>
<feature type="transmembrane region" description="Helical" evidence="8">
    <location>
        <begin position="375"/>
        <end position="397"/>
    </location>
</feature>
<dbReference type="Pfam" id="PF02687">
    <property type="entry name" value="FtsX"/>
    <property type="match status" value="1"/>
</dbReference>
<organism evidence="11 12">
    <name type="scientific">Parachitinimonas caeni</name>
    <dbReference type="NCBI Taxonomy" id="3031301"/>
    <lineage>
        <taxon>Bacteria</taxon>
        <taxon>Pseudomonadati</taxon>
        <taxon>Pseudomonadota</taxon>
        <taxon>Betaproteobacteria</taxon>
        <taxon>Neisseriales</taxon>
        <taxon>Chitinibacteraceae</taxon>
        <taxon>Parachitinimonas</taxon>
    </lineage>
</organism>